<keyword evidence="3" id="KW-1185">Reference proteome</keyword>
<reference evidence="2 3" key="1">
    <citation type="submission" date="2017-02" db="EMBL/GenBank/DDBJ databases">
        <title>Vagococcus cremeus sp. nov., isolated from the small intestine of a marten, Martes flavigula.</title>
        <authorList>
            <person name="Tak E.J."/>
            <person name="Bae J.-W."/>
        </authorList>
    </citation>
    <scope>NUCLEOTIDE SEQUENCE [LARGE SCALE GENOMIC DNA]</scope>
    <source>
        <strain evidence="2 3">D7T301</strain>
    </source>
</reference>
<protein>
    <submittedName>
        <fullName evidence="2">Uncharacterized protein</fullName>
    </submittedName>
</protein>
<organism evidence="2 3">
    <name type="scientific">Vagococcus martis</name>
    <dbReference type="NCBI Taxonomy" id="1768210"/>
    <lineage>
        <taxon>Bacteria</taxon>
        <taxon>Bacillati</taxon>
        <taxon>Bacillota</taxon>
        <taxon>Bacilli</taxon>
        <taxon>Lactobacillales</taxon>
        <taxon>Enterococcaceae</taxon>
        <taxon>Vagococcus</taxon>
    </lineage>
</organism>
<keyword evidence="1" id="KW-0472">Membrane</keyword>
<gene>
    <name evidence="2" type="ORF">BW731_07970</name>
</gene>
<dbReference type="EMBL" id="MVAB01000001">
    <property type="protein sequence ID" value="OPF88110.1"/>
    <property type="molecule type" value="Genomic_DNA"/>
</dbReference>
<evidence type="ECO:0000256" key="1">
    <source>
        <dbReference type="SAM" id="Phobius"/>
    </source>
</evidence>
<proteinExistence type="predicted"/>
<sequence>MDFYLVKKVFNFNNLSIFIVRLFAITNSGGETYVNNFKRGDDFGYVIIIAFLMTRYQDILIGGNYEKKRKYDYD</sequence>
<evidence type="ECO:0000313" key="3">
    <source>
        <dbReference type="Proteomes" id="UP000189970"/>
    </source>
</evidence>
<feature type="transmembrane region" description="Helical" evidence="1">
    <location>
        <begin position="43"/>
        <end position="61"/>
    </location>
</feature>
<dbReference type="Proteomes" id="UP000189970">
    <property type="component" value="Unassembled WGS sequence"/>
</dbReference>
<keyword evidence="1" id="KW-1133">Transmembrane helix</keyword>
<evidence type="ECO:0000313" key="2">
    <source>
        <dbReference type="EMBL" id="OPF88110.1"/>
    </source>
</evidence>
<dbReference type="AlphaFoldDB" id="A0A1V4DIR4"/>
<keyword evidence="1" id="KW-0812">Transmembrane</keyword>
<accession>A0A1V4DIR4</accession>
<comment type="caution">
    <text evidence="2">The sequence shown here is derived from an EMBL/GenBank/DDBJ whole genome shotgun (WGS) entry which is preliminary data.</text>
</comment>
<name>A0A1V4DIR4_9ENTE</name>